<protein>
    <recommendedName>
        <fullName evidence="7">Anaphase-promoting complex subunit 4 WD40 domain-containing protein</fullName>
    </recommendedName>
</protein>
<dbReference type="GO" id="GO:1990234">
    <property type="term" value="C:transferase complex"/>
    <property type="evidence" value="ECO:0007669"/>
    <property type="project" value="UniProtKB-ARBA"/>
</dbReference>
<dbReference type="InterPro" id="IPR019775">
    <property type="entry name" value="WD40_repeat_CS"/>
</dbReference>
<evidence type="ECO:0000313" key="5">
    <source>
        <dbReference type="EMBL" id="TXT16073.1"/>
    </source>
</evidence>
<evidence type="ECO:0000313" key="6">
    <source>
        <dbReference type="Proteomes" id="UP000473826"/>
    </source>
</evidence>
<dbReference type="Pfam" id="PF00400">
    <property type="entry name" value="WD40"/>
    <property type="match status" value="4"/>
</dbReference>
<evidence type="ECO:0000256" key="4">
    <source>
        <dbReference type="SAM" id="MobiDB-lite"/>
    </source>
</evidence>
<evidence type="ECO:0000256" key="1">
    <source>
        <dbReference type="ARBA" id="ARBA00022574"/>
    </source>
</evidence>
<feature type="repeat" description="WD" evidence="3">
    <location>
        <begin position="122"/>
        <end position="157"/>
    </location>
</feature>
<dbReference type="PANTHER" id="PTHR22847:SF637">
    <property type="entry name" value="WD REPEAT DOMAIN 5B"/>
    <property type="match status" value="1"/>
</dbReference>
<evidence type="ECO:0000256" key="3">
    <source>
        <dbReference type="PROSITE-ProRule" id="PRU00221"/>
    </source>
</evidence>
<dbReference type="PROSITE" id="PS00678">
    <property type="entry name" value="WD_REPEATS_1"/>
    <property type="match status" value="1"/>
</dbReference>
<sequence>MQTNDTGLIFQSSRQLAEASNRERKIVAAEGIGSPIKVSSKVLDLVVRNQDVWTAESGWQARRLDPNTGKTRMLYKGHKGPVTSLSLHQVQGDKPWLALFTGSWDKTIRVWDALSGDLVGVLEGHSDFVKSVTVLPTSPPLLLSTSSDKTFRLWNLSPLESRGLPTHRQTVKEHTRPVEAASYEVSSHKEPTERTVGVWTADSLGSIKQWTVKQIVPDSPAPLSFVRDMESHDTSVSQVVAVEDGLWSASMDNTAKLQGLSSQKLVHPSYVKSILPNPQALPYIITGCEDENIRLWDANNLDAKPKPLSIVEGHCGEVTALGVWIKDENGKKVVTIVSGSLDGTLRRWTIQELLNPPKLNYEPAKDTNDVGLTEEEERELAELMSDSD</sequence>
<feature type="repeat" description="WD" evidence="3">
    <location>
        <begin position="75"/>
        <end position="121"/>
    </location>
</feature>
<dbReference type="InterPro" id="IPR015943">
    <property type="entry name" value="WD40/YVTN_repeat-like_dom_sf"/>
</dbReference>
<keyword evidence="6" id="KW-1185">Reference proteome</keyword>
<dbReference type="PROSITE" id="PS50294">
    <property type="entry name" value="WD_REPEATS_REGION"/>
    <property type="match status" value="1"/>
</dbReference>
<dbReference type="PANTHER" id="PTHR22847">
    <property type="entry name" value="WD40 REPEAT PROTEIN"/>
    <property type="match status" value="1"/>
</dbReference>
<keyword evidence="1 3" id="KW-0853">WD repeat</keyword>
<dbReference type="AlphaFoldDB" id="A0A7D8V3Y5"/>
<dbReference type="Proteomes" id="UP000473826">
    <property type="component" value="Unassembled WGS sequence"/>
</dbReference>
<comment type="caution">
    <text evidence="5">The sequence shown here is derived from an EMBL/GenBank/DDBJ whole genome shotgun (WGS) entry which is preliminary data.</text>
</comment>
<dbReference type="PROSITE" id="PS50082">
    <property type="entry name" value="WD_REPEATS_2"/>
    <property type="match status" value="3"/>
</dbReference>
<feature type="compositionally biased region" description="Acidic residues" evidence="4">
    <location>
        <begin position="372"/>
        <end position="388"/>
    </location>
</feature>
<gene>
    <name evidence="5" type="ORF">VHUM_00576</name>
</gene>
<proteinExistence type="predicted"/>
<dbReference type="InterPro" id="IPR036322">
    <property type="entry name" value="WD40_repeat_dom_sf"/>
</dbReference>
<name>A0A7D8V3Y5_VANHU</name>
<keyword evidence="2" id="KW-0677">Repeat</keyword>
<dbReference type="PRINTS" id="PR00320">
    <property type="entry name" value="GPROTEINBRPT"/>
</dbReference>
<feature type="repeat" description="WD" evidence="3">
    <location>
        <begin position="267"/>
        <end position="300"/>
    </location>
</feature>
<evidence type="ECO:0000256" key="2">
    <source>
        <dbReference type="ARBA" id="ARBA00022737"/>
    </source>
</evidence>
<organism evidence="5 6">
    <name type="scientific">Vanrija humicola</name>
    <name type="common">Yeast</name>
    <name type="synonym">Cryptococcus humicola</name>
    <dbReference type="NCBI Taxonomy" id="5417"/>
    <lineage>
        <taxon>Eukaryota</taxon>
        <taxon>Fungi</taxon>
        <taxon>Dikarya</taxon>
        <taxon>Basidiomycota</taxon>
        <taxon>Agaricomycotina</taxon>
        <taxon>Tremellomycetes</taxon>
        <taxon>Trichosporonales</taxon>
        <taxon>Trichosporonaceae</taxon>
        <taxon>Vanrija</taxon>
    </lineage>
</organism>
<evidence type="ECO:0008006" key="7">
    <source>
        <dbReference type="Google" id="ProtNLM"/>
    </source>
</evidence>
<dbReference type="InterPro" id="IPR001680">
    <property type="entry name" value="WD40_rpt"/>
</dbReference>
<dbReference type="InterPro" id="IPR020472">
    <property type="entry name" value="WD40_PAC1"/>
</dbReference>
<dbReference type="Gene3D" id="2.130.10.10">
    <property type="entry name" value="YVTN repeat-like/Quinoprotein amine dehydrogenase"/>
    <property type="match status" value="2"/>
</dbReference>
<dbReference type="OrthoDB" id="6262491at2759"/>
<dbReference type="EMBL" id="QKWK01000001">
    <property type="protein sequence ID" value="TXT16073.1"/>
    <property type="molecule type" value="Genomic_DNA"/>
</dbReference>
<dbReference type="SMART" id="SM00320">
    <property type="entry name" value="WD40"/>
    <property type="match status" value="4"/>
</dbReference>
<feature type="region of interest" description="Disordered" evidence="4">
    <location>
        <begin position="359"/>
        <end position="388"/>
    </location>
</feature>
<reference evidence="5 6" key="1">
    <citation type="journal article" date="2019" name="PLoS Genet.">
        <title>Convergent evolution of linked mating-type loci in basidiomycete fungi.</title>
        <authorList>
            <person name="Sun S."/>
            <person name="Coelho M.A."/>
            <person name="Heitman J."/>
            <person name="Nowrousian M."/>
        </authorList>
    </citation>
    <scope>NUCLEOTIDE SEQUENCE [LARGE SCALE GENOMIC DNA]</scope>
    <source>
        <strain evidence="5 6">CBS 4282</strain>
    </source>
</reference>
<dbReference type="SUPFAM" id="SSF50978">
    <property type="entry name" value="WD40 repeat-like"/>
    <property type="match status" value="1"/>
</dbReference>
<accession>A0A7D8V3Y5</accession>